<keyword evidence="1" id="KW-0812">Transmembrane</keyword>
<keyword evidence="1" id="KW-1133">Transmembrane helix</keyword>
<dbReference type="EMBL" id="JABMOJ010000401">
    <property type="protein sequence ID" value="NQV65798.1"/>
    <property type="molecule type" value="Genomic_DNA"/>
</dbReference>
<evidence type="ECO:0000313" key="2">
    <source>
        <dbReference type="EMBL" id="NQV65798.1"/>
    </source>
</evidence>
<dbReference type="Proteomes" id="UP000754644">
    <property type="component" value="Unassembled WGS sequence"/>
</dbReference>
<evidence type="ECO:0000256" key="1">
    <source>
        <dbReference type="SAM" id="Phobius"/>
    </source>
</evidence>
<organism evidence="2 3">
    <name type="scientific">SAR86 cluster bacterium</name>
    <dbReference type="NCBI Taxonomy" id="2030880"/>
    <lineage>
        <taxon>Bacteria</taxon>
        <taxon>Pseudomonadati</taxon>
        <taxon>Pseudomonadota</taxon>
        <taxon>Gammaproteobacteria</taxon>
        <taxon>SAR86 cluster</taxon>
    </lineage>
</organism>
<reference evidence="2" key="1">
    <citation type="submission" date="2020-05" db="EMBL/GenBank/DDBJ databases">
        <title>Sulfur intermediates as new biogeochemical hubs in an aquatic model microbial ecosystem.</title>
        <authorList>
            <person name="Vigneron A."/>
        </authorList>
    </citation>
    <scope>NUCLEOTIDE SEQUENCE</scope>
    <source>
        <strain evidence="2">Bin.250</strain>
    </source>
</reference>
<keyword evidence="1" id="KW-0472">Membrane</keyword>
<gene>
    <name evidence="2" type="ORF">HQ497_10585</name>
</gene>
<protein>
    <submittedName>
        <fullName evidence="2">Uncharacterized protein</fullName>
    </submittedName>
</protein>
<comment type="caution">
    <text evidence="2">The sequence shown here is derived from an EMBL/GenBank/DDBJ whole genome shotgun (WGS) entry which is preliminary data.</text>
</comment>
<feature type="transmembrane region" description="Helical" evidence="1">
    <location>
        <begin position="44"/>
        <end position="64"/>
    </location>
</feature>
<evidence type="ECO:0000313" key="3">
    <source>
        <dbReference type="Proteomes" id="UP000754644"/>
    </source>
</evidence>
<proteinExistence type="predicted"/>
<sequence>MDFFNSFFHGSVFTAGCILFLELTRRPGKKVSSELAVYRAGFGFRVFWLTLALGLLVSTIRFFIDPEFQQDAELRVIAPVFLVGSFIALWAIFRYQAIVNEEGLYIRRWPLGKQHVRWRDVQNIYYSSMNMSLVFVDKDCQRVSIDRYIDGTDALRAQIPAELVQRFGGEIDKL</sequence>
<feature type="transmembrane region" description="Helical" evidence="1">
    <location>
        <begin position="6"/>
        <end position="23"/>
    </location>
</feature>
<accession>A0A972VY39</accession>
<dbReference type="AlphaFoldDB" id="A0A972VY39"/>
<name>A0A972VY39_9GAMM</name>
<feature type="transmembrane region" description="Helical" evidence="1">
    <location>
        <begin position="76"/>
        <end position="93"/>
    </location>
</feature>